<dbReference type="Proteomes" id="UP000217895">
    <property type="component" value="Chromosome"/>
</dbReference>
<gene>
    <name evidence="6" type="ORF">NIES2135_22680</name>
</gene>
<feature type="domain" description="Peptidase M20 dimerisation" evidence="5">
    <location>
        <begin position="210"/>
        <end position="305"/>
    </location>
</feature>
<keyword evidence="2 6" id="KW-0378">Hydrolase</keyword>
<dbReference type="InterPro" id="IPR002933">
    <property type="entry name" value="Peptidase_M20"/>
</dbReference>
<dbReference type="GO" id="GO:0016813">
    <property type="term" value="F:hydrolase activity, acting on carbon-nitrogen (but not peptide) bonds, in linear amidines"/>
    <property type="evidence" value="ECO:0007669"/>
    <property type="project" value="InterPro"/>
</dbReference>
<dbReference type="Pfam" id="PF01546">
    <property type="entry name" value="Peptidase_M20"/>
    <property type="match status" value="1"/>
</dbReference>
<keyword evidence="7" id="KW-1185">Reference proteome</keyword>
<feature type="binding site" evidence="3">
    <location>
        <position position="85"/>
    </location>
    <ligand>
        <name>Zn(2+)</name>
        <dbReference type="ChEBI" id="CHEBI:29105"/>
        <label>1</label>
    </ligand>
</feature>
<keyword evidence="3" id="KW-0479">Metal-binding</keyword>
<evidence type="ECO:0000256" key="4">
    <source>
        <dbReference type="PIRSR" id="PIRSR001235-2"/>
    </source>
</evidence>
<dbReference type="GO" id="GO:0046872">
    <property type="term" value="F:metal ion binding"/>
    <property type="evidence" value="ECO:0007669"/>
    <property type="project" value="UniProtKB-KW"/>
</dbReference>
<dbReference type="SUPFAM" id="SSF55031">
    <property type="entry name" value="Bacterial exopeptidase dimerisation domain"/>
    <property type="match status" value="1"/>
</dbReference>
<feature type="binding site" evidence="3">
    <location>
        <position position="96"/>
    </location>
    <ligand>
        <name>Zn(2+)</name>
        <dbReference type="ChEBI" id="CHEBI:29105"/>
        <label>1</label>
    </ligand>
</feature>
<evidence type="ECO:0000256" key="2">
    <source>
        <dbReference type="ARBA" id="ARBA00022801"/>
    </source>
</evidence>
<feature type="binding site" evidence="3">
    <location>
        <position position="131"/>
    </location>
    <ligand>
        <name>Zn(2+)</name>
        <dbReference type="ChEBI" id="CHEBI:29105"/>
        <label>2</label>
    </ligand>
</feature>
<name>A0A1Z4JF96_LEPBY</name>
<dbReference type="EMBL" id="AP018203">
    <property type="protein sequence ID" value="BAY55445.1"/>
    <property type="molecule type" value="Genomic_DNA"/>
</dbReference>
<comment type="similarity">
    <text evidence="1">Belongs to the peptidase M20 family.</text>
</comment>
<feature type="binding site" evidence="3">
    <location>
        <position position="96"/>
    </location>
    <ligand>
        <name>Zn(2+)</name>
        <dbReference type="ChEBI" id="CHEBI:29105"/>
        <label>2</label>
    </ligand>
</feature>
<feature type="binding site" evidence="4">
    <location>
        <position position="213"/>
    </location>
    <ligand>
        <name>allantoate</name>
        <dbReference type="ChEBI" id="CHEBI:17536"/>
    </ligand>
</feature>
<evidence type="ECO:0000313" key="7">
    <source>
        <dbReference type="Proteomes" id="UP000217895"/>
    </source>
</evidence>
<accession>A0A1Z4JF96</accession>
<dbReference type="PANTHER" id="PTHR32494">
    <property type="entry name" value="ALLANTOATE DEIMINASE-RELATED"/>
    <property type="match status" value="1"/>
</dbReference>
<dbReference type="SUPFAM" id="SSF53187">
    <property type="entry name" value="Zn-dependent exopeptidases"/>
    <property type="match status" value="1"/>
</dbReference>
<dbReference type="Gene3D" id="3.40.630.10">
    <property type="entry name" value="Zn peptidases"/>
    <property type="match status" value="1"/>
</dbReference>
<comment type="cofactor">
    <cofactor evidence="3">
        <name>Zn(2+)</name>
        <dbReference type="ChEBI" id="CHEBI:29105"/>
    </cofactor>
    <text evidence="3">Binds 2 Zn(2+) ions per subunit.</text>
</comment>
<dbReference type="InterPro" id="IPR011650">
    <property type="entry name" value="Peptidase_M20_dimer"/>
</dbReference>
<protein>
    <submittedName>
        <fullName evidence="6">N-carbamoyl-L-amino acid amidohydrolase</fullName>
    </submittedName>
</protein>
<evidence type="ECO:0000256" key="1">
    <source>
        <dbReference type="ARBA" id="ARBA00006153"/>
    </source>
</evidence>
<sequence>MTLTLLSINCARLNQSITDLANIGRLANGGVCRLAFTDADLLARQTVQAWMEAAGMTTRIDAAGNVIGRYAGKIADAPALATGSHIDTVPVGGKFDGCLGVLAGIEVVRTLQENKIRLDHPIEVIVFSDEERSVIGSKAMSGEVHEDPDYYVRLDGTPIQDCLAKVGGDWERIETAQRTDIAAFVELHVEQGGVLEHAQVPIGVVSGVVGQYRFAVNIKGRPNHAGTTPMHLRKDALVAAAQIVLLVNQIASETPGDQVATVGYLTVSPNATNTVPGEVDLRIDLRDLSQSHLEMLVEQLKSGIAAIADSTLTEIEMRQTLHILPTLAAPKIMSAIEEICGDLKLPNIQLPSRAGHDAQEVGRMTDMGMIFVPSRAGISHSEEEYTSPEECAQGTNVLLQTFLKLDRLYR</sequence>
<dbReference type="NCBIfam" id="TIGR01879">
    <property type="entry name" value="hydantase"/>
    <property type="match status" value="1"/>
</dbReference>
<dbReference type="AlphaFoldDB" id="A0A1Z4JF96"/>
<keyword evidence="3" id="KW-0862">Zinc</keyword>
<feature type="binding site" evidence="3">
    <location>
        <position position="188"/>
    </location>
    <ligand>
        <name>Zn(2+)</name>
        <dbReference type="ChEBI" id="CHEBI:29105"/>
        <label>1</label>
    </ligand>
</feature>
<dbReference type="CDD" id="cd03884">
    <property type="entry name" value="M20_bAS"/>
    <property type="match status" value="1"/>
</dbReference>
<dbReference type="NCBIfam" id="NF006771">
    <property type="entry name" value="PRK09290.1-5"/>
    <property type="match status" value="1"/>
</dbReference>
<organism evidence="6 7">
    <name type="scientific">Leptolyngbya boryana NIES-2135</name>
    <dbReference type="NCBI Taxonomy" id="1973484"/>
    <lineage>
        <taxon>Bacteria</taxon>
        <taxon>Bacillati</taxon>
        <taxon>Cyanobacteriota</taxon>
        <taxon>Cyanophyceae</taxon>
        <taxon>Leptolyngbyales</taxon>
        <taxon>Leptolyngbyaceae</taxon>
        <taxon>Leptolyngbya group</taxon>
        <taxon>Leptolyngbya</taxon>
    </lineage>
</organism>
<feature type="binding site" evidence="3">
    <location>
        <position position="380"/>
    </location>
    <ligand>
        <name>Zn(2+)</name>
        <dbReference type="ChEBI" id="CHEBI:29105"/>
        <label>2</label>
    </ligand>
</feature>
<evidence type="ECO:0000256" key="3">
    <source>
        <dbReference type="PIRSR" id="PIRSR001235-1"/>
    </source>
</evidence>
<feature type="binding site" evidence="4">
    <location>
        <position position="286"/>
    </location>
    <ligand>
        <name>allantoate</name>
        <dbReference type="ChEBI" id="CHEBI:17536"/>
    </ligand>
</feature>
<evidence type="ECO:0000259" key="5">
    <source>
        <dbReference type="Pfam" id="PF07687"/>
    </source>
</evidence>
<evidence type="ECO:0000313" key="6">
    <source>
        <dbReference type="EMBL" id="BAY55445.1"/>
    </source>
</evidence>
<dbReference type="Gene3D" id="3.30.70.360">
    <property type="match status" value="1"/>
</dbReference>
<dbReference type="InterPro" id="IPR010158">
    <property type="entry name" value="Amidase_Cbmase"/>
</dbReference>
<reference evidence="6 7" key="1">
    <citation type="submission" date="2017-06" db="EMBL/GenBank/DDBJ databases">
        <title>Genome sequencing of cyanobaciteial culture collection at National Institute for Environmental Studies (NIES).</title>
        <authorList>
            <person name="Hirose Y."/>
            <person name="Shimura Y."/>
            <person name="Fujisawa T."/>
            <person name="Nakamura Y."/>
            <person name="Kawachi M."/>
        </authorList>
    </citation>
    <scope>NUCLEOTIDE SEQUENCE [LARGE SCALE GENOMIC DNA]</scope>
    <source>
        <strain evidence="6 7">NIES-2135</strain>
    </source>
</reference>
<dbReference type="PANTHER" id="PTHR32494:SF5">
    <property type="entry name" value="ALLANTOATE AMIDOHYDROLASE"/>
    <property type="match status" value="1"/>
</dbReference>
<dbReference type="PIRSF" id="PIRSF001235">
    <property type="entry name" value="Amidase_carbamoylase"/>
    <property type="match status" value="1"/>
</dbReference>
<feature type="binding site" evidence="4">
    <location>
        <position position="273"/>
    </location>
    <ligand>
        <name>allantoate</name>
        <dbReference type="ChEBI" id="CHEBI:17536"/>
    </ligand>
</feature>
<dbReference type="InterPro" id="IPR036264">
    <property type="entry name" value="Bact_exopeptidase_dim_dom"/>
</dbReference>
<dbReference type="Pfam" id="PF07687">
    <property type="entry name" value="M20_dimer"/>
    <property type="match status" value="1"/>
</dbReference>
<proteinExistence type="inferred from homology"/>